<protein>
    <recommendedName>
        <fullName evidence="3">DUF885 domain-containing protein</fullName>
    </recommendedName>
</protein>
<keyword evidence="2" id="KW-1185">Reference proteome</keyword>
<evidence type="ECO:0008006" key="3">
    <source>
        <dbReference type="Google" id="ProtNLM"/>
    </source>
</evidence>
<dbReference type="EMBL" id="VHLG01000004">
    <property type="protein sequence ID" value="TPW31170.1"/>
    <property type="molecule type" value="Genomic_DNA"/>
</dbReference>
<accession>A0A506UB64</accession>
<evidence type="ECO:0000313" key="1">
    <source>
        <dbReference type="EMBL" id="TPW31170.1"/>
    </source>
</evidence>
<comment type="caution">
    <text evidence="1">The sequence shown here is derived from an EMBL/GenBank/DDBJ whole genome shotgun (WGS) entry which is preliminary data.</text>
</comment>
<organism evidence="1 2">
    <name type="scientific">Martelella alba</name>
    <dbReference type="NCBI Taxonomy" id="2590451"/>
    <lineage>
        <taxon>Bacteria</taxon>
        <taxon>Pseudomonadati</taxon>
        <taxon>Pseudomonadota</taxon>
        <taxon>Alphaproteobacteria</taxon>
        <taxon>Hyphomicrobiales</taxon>
        <taxon>Aurantimonadaceae</taxon>
        <taxon>Martelella</taxon>
    </lineage>
</organism>
<dbReference type="Proteomes" id="UP000318801">
    <property type="component" value="Unassembled WGS sequence"/>
</dbReference>
<gene>
    <name evidence="1" type="ORF">FJU08_10820</name>
</gene>
<evidence type="ECO:0000313" key="2">
    <source>
        <dbReference type="Proteomes" id="UP000318801"/>
    </source>
</evidence>
<proteinExistence type="predicted"/>
<name>A0A506UB64_9HYPH</name>
<sequence>MDSGRELAEITAGLDQLYRSLSSGDGFLNAEGLIPVSVAPVDARSFTDYAEARDALASLAERVTVADIVPLRRDYVLEMVDSLDALIDTFEAKPISFADRLRRQIRIEPGPVSDEILGEYRMAMRQALDELGFRDGDLATDICRWEEARRVAPDDVISVLRVIMVEARQRTVQTMYDFSQEWIEPVGVTDKPFSAYCDYLGRKVLLNLDFPYTTYDLKHLATHEAFPGHLVHLGLREAYVNDGIMPLDGAQVVTSSASSALFEGIADNGMAFLDWDDTPDDAVAIALQRLRSALRCNAAWMMHQEGKLLEDIVPAIAEAGFQSAKTVSGRLAFLSHGLRAPFVYAYWAGERAVDAVWQSVAREERPTFWAALYGQMHTPSTLPRFRETGQ</sequence>
<dbReference type="AlphaFoldDB" id="A0A506UB64"/>
<dbReference type="OrthoDB" id="140419at2"/>
<reference evidence="1 2" key="1">
    <citation type="submission" date="2019-06" db="EMBL/GenBank/DDBJ databases">
        <authorList>
            <person name="Li M."/>
        </authorList>
    </citation>
    <scope>NUCLEOTIDE SEQUENCE [LARGE SCALE GENOMIC DNA]</scope>
    <source>
        <strain evidence="1 2">BGMRC2036</strain>
    </source>
</reference>